<dbReference type="PROSITE" id="PS50902">
    <property type="entry name" value="FLAVODOXIN_LIKE"/>
    <property type="match status" value="1"/>
</dbReference>
<dbReference type="Proteomes" id="UP000183561">
    <property type="component" value="Unassembled WGS sequence"/>
</dbReference>
<dbReference type="SUPFAM" id="SSF52218">
    <property type="entry name" value="Flavoproteins"/>
    <property type="match status" value="1"/>
</dbReference>
<dbReference type="InterPro" id="IPR001226">
    <property type="entry name" value="Flavodoxin_CS"/>
</dbReference>
<feature type="region of interest" description="Disordered" evidence="1">
    <location>
        <begin position="58"/>
        <end position="85"/>
    </location>
</feature>
<dbReference type="PROSITE" id="PS00201">
    <property type="entry name" value="FLAVODOXIN"/>
    <property type="match status" value="1"/>
</dbReference>
<dbReference type="Pfam" id="PF00258">
    <property type="entry name" value="Flavodoxin_1"/>
    <property type="match status" value="1"/>
</dbReference>
<evidence type="ECO:0000313" key="2">
    <source>
        <dbReference type="EMBL" id="SEB30941.1"/>
    </source>
</evidence>
<sequence length="172" mass="18568">MSTLVVYESMFGNTRHVAEAIARGVATTGAVKTVPVSQAREEDLSAYDLLIVGGPTHVHGMSRESTRRGAEETAHKPDSTVTLEPDATSEGLREWLSSLPPSHGRAVAFDTRADAPALLTGRASKGIGKKLRHLGFDLVAESESFLVDKESHLEDNEAARAEQWGRVLAQHQ</sequence>
<reference evidence="3" key="1">
    <citation type="submission" date="2016-10" db="EMBL/GenBank/DDBJ databases">
        <authorList>
            <person name="Varghese N."/>
            <person name="Submissions S."/>
        </authorList>
    </citation>
    <scope>NUCLEOTIDE SEQUENCE [LARGE SCALE GENOMIC DNA]</scope>
    <source>
        <strain evidence="3">DSM 44498</strain>
    </source>
</reference>
<feature type="compositionally biased region" description="Basic and acidic residues" evidence="1">
    <location>
        <begin position="61"/>
        <end position="78"/>
    </location>
</feature>
<dbReference type="OrthoDB" id="3253043at2"/>
<dbReference type="AlphaFoldDB" id="A0A1H4IAB4"/>
<accession>A0A1H4IAB4</accession>
<dbReference type="GO" id="GO:0010181">
    <property type="term" value="F:FMN binding"/>
    <property type="evidence" value="ECO:0007669"/>
    <property type="project" value="InterPro"/>
</dbReference>
<evidence type="ECO:0000313" key="3">
    <source>
        <dbReference type="Proteomes" id="UP000183561"/>
    </source>
</evidence>
<gene>
    <name evidence="2" type="ORF">SAMN04490239_0252</name>
</gene>
<name>A0A1H4IAB4_9NOCA</name>
<organism evidence="2 3">
    <name type="scientific">Rhodococcus koreensis</name>
    <dbReference type="NCBI Taxonomy" id="99653"/>
    <lineage>
        <taxon>Bacteria</taxon>
        <taxon>Bacillati</taxon>
        <taxon>Actinomycetota</taxon>
        <taxon>Actinomycetes</taxon>
        <taxon>Mycobacteriales</taxon>
        <taxon>Nocardiaceae</taxon>
        <taxon>Rhodococcus</taxon>
    </lineage>
</organism>
<evidence type="ECO:0000256" key="1">
    <source>
        <dbReference type="SAM" id="MobiDB-lite"/>
    </source>
</evidence>
<dbReference type="InterPro" id="IPR029039">
    <property type="entry name" value="Flavoprotein-like_sf"/>
</dbReference>
<proteinExistence type="predicted"/>
<dbReference type="RefSeq" id="WP_072946250.1">
    <property type="nucleotide sequence ID" value="NZ_CP070609.1"/>
</dbReference>
<dbReference type="GO" id="GO:0009055">
    <property type="term" value="F:electron transfer activity"/>
    <property type="evidence" value="ECO:0007669"/>
    <property type="project" value="InterPro"/>
</dbReference>
<dbReference type="EMBL" id="FNSV01000002">
    <property type="protein sequence ID" value="SEB30941.1"/>
    <property type="molecule type" value="Genomic_DNA"/>
</dbReference>
<protein>
    <submittedName>
        <fullName evidence="2">Flavodoxin domain-containing protein</fullName>
    </submittedName>
</protein>
<keyword evidence="3" id="KW-1185">Reference proteome</keyword>
<dbReference type="Gene3D" id="3.40.50.360">
    <property type="match status" value="1"/>
</dbReference>
<dbReference type="InterPro" id="IPR008254">
    <property type="entry name" value="Flavodoxin/NO_synth"/>
</dbReference>